<dbReference type="EMBL" id="MLFT02000001">
    <property type="protein sequence ID" value="PHT57858.1"/>
    <property type="molecule type" value="Genomic_DNA"/>
</dbReference>
<keyword evidence="3" id="KW-1185">Reference proteome</keyword>
<dbReference type="Gene3D" id="1.10.510.10">
    <property type="entry name" value="Transferase(Phosphotransferase) domain 1"/>
    <property type="match status" value="1"/>
</dbReference>
<dbReference type="PROSITE" id="PS50011">
    <property type="entry name" value="PROTEIN_KINASE_DOM"/>
    <property type="match status" value="1"/>
</dbReference>
<dbReference type="InterPro" id="IPR050994">
    <property type="entry name" value="At_inactive_RLKs"/>
</dbReference>
<reference evidence="2 3" key="1">
    <citation type="journal article" date="2017" name="Genome Biol.">
        <title>New reference genome sequences of hot pepper reveal the massive evolution of plant disease-resistance genes by retroduplication.</title>
        <authorList>
            <person name="Kim S."/>
            <person name="Park J."/>
            <person name="Yeom S.I."/>
            <person name="Kim Y.M."/>
            <person name="Seo E."/>
            <person name="Kim K.T."/>
            <person name="Kim M.S."/>
            <person name="Lee J.M."/>
            <person name="Cheong K."/>
            <person name="Shin H.S."/>
            <person name="Kim S.B."/>
            <person name="Han K."/>
            <person name="Lee J."/>
            <person name="Park M."/>
            <person name="Lee H.A."/>
            <person name="Lee H.Y."/>
            <person name="Lee Y."/>
            <person name="Oh S."/>
            <person name="Lee J.H."/>
            <person name="Choi E."/>
            <person name="Choi E."/>
            <person name="Lee S.E."/>
            <person name="Jeon J."/>
            <person name="Kim H."/>
            <person name="Choi G."/>
            <person name="Song H."/>
            <person name="Lee J."/>
            <person name="Lee S.C."/>
            <person name="Kwon J.K."/>
            <person name="Lee H.Y."/>
            <person name="Koo N."/>
            <person name="Hong Y."/>
            <person name="Kim R.W."/>
            <person name="Kang W.H."/>
            <person name="Huh J.H."/>
            <person name="Kang B.C."/>
            <person name="Yang T.J."/>
            <person name="Lee Y.H."/>
            <person name="Bennetzen J.L."/>
            <person name="Choi D."/>
        </authorList>
    </citation>
    <scope>NUCLEOTIDE SEQUENCE [LARGE SCALE GENOMIC DNA]</scope>
    <source>
        <strain evidence="3">cv. PBC81</strain>
    </source>
</reference>
<dbReference type="OrthoDB" id="4062651at2759"/>
<dbReference type="InterPro" id="IPR001245">
    <property type="entry name" value="Ser-Thr/Tyr_kinase_cat_dom"/>
</dbReference>
<comment type="caution">
    <text evidence="2">The sequence shown here is derived from an EMBL/GenBank/DDBJ whole genome shotgun (WGS) entry which is preliminary data.</text>
</comment>
<dbReference type="InterPro" id="IPR000719">
    <property type="entry name" value="Prot_kinase_dom"/>
</dbReference>
<dbReference type="GO" id="GO:0005524">
    <property type="term" value="F:ATP binding"/>
    <property type="evidence" value="ECO:0007669"/>
    <property type="project" value="InterPro"/>
</dbReference>
<dbReference type="Pfam" id="PF07714">
    <property type="entry name" value="PK_Tyr_Ser-Thr"/>
    <property type="match status" value="1"/>
</dbReference>
<evidence type="ECO:0000259" key="1">
    <source>
        <dbReference type="PROSITE" id="PS50011"/>
    </source>
</evidence>
<dbReference type="SUPFAM" id="SSF56112">
    <property type="entry name" value="Protein kinase-like (PK-like)"/>
    <property type="match status" value="1"/>
</dbReference>
<reference evidence="3" key="2">
    <citation type="journal article" date="2017" name="J. Anim. Genet.">
        <title>Multiple reference genome sequences of hot pepper reveal the massive evolution of plant disease resistance genes by retroduplication.</title>
        <authorList>
            <person name="Kim S."/>
            <person name="Park J."/>
            <person name="Yeom S.-I."/>
            <person name="Kim Y.-M."/>
            <person name="Seo E."/>
            <person name="Kim K.-T."/>
            <person name="Kim M.-S."/>
            <person name="Lee J.M."/>
            <person name="Cheong K."/>
            <person name="Shin H.-S."/>
            <person name="Kim S.-B."/>
            <person name="Han K."/>
            <person name="Lee J."/>
            <person name="Park M."/>
            <person name="Lee H.-A."/>
            <person name="Lee H.-Y."/>
            <person name="Lee Y."/>
            <person name="Oh S."/>
            <person name="Lee J.H."/>
            <person name="Choi E."/>
            <person name="Choi E."/>
            <person name="Lee S.E."/>
            <person name="Jeon J."/>
            <person name="Kim H."/>
            <person name="Choi G."/>
            <person name="Song H."/>
            <person name="Lee J."/>
            <person name="Lee S.-C."/>
            <person name="Kwon J.-K."/>
            <person name="Lee H.-Y."/>
            <person name="Koo N."/>
            <person name="Hong Y."/>
            <person name="Kim R.W."/>
            <person name="Kang W.-H."/>
            <person name="Huh J.H."/>
            <person name="Kang B.-C."/>
            <person name="Yang T.-J."/>
            <person name="Lee Y.-H."/>
            <person name="Bennetzen J.L."/>
            <person name="Choi D."/>
        </authorList>
    </citation>
    <scope>NUCLEOTIDE SEQUENCE [LARGE SCALE GENOMIC DNA]</scope>
    <source>
        <strain evidence="3">cv. PBC81</strain>
    </source>
</reference>
<evidence type="ECO:0000313" key="3">
    <source>
        <dbReference type="Proteomes" id="UP000224567"/>
    </source>
</evidence>
<evidence type="ECO:0000313" key="2">
    <source>
        <dbReference type="EMBL" id="PHT57858.1"/>
    </source>
</evidence>
<dbReference type="GO" id="GO:0004672">
    <property type="term" value="F:protein kinase activity"/>
    <property type="evidence" value="ECO:0007669"/>
    <property type="project" value="InterPro"/>
</dbReference>
<dbReference type="STRING" id="33114.A0A2G2XK39"/>
<name>A0A2G2XK39_CAPBA</name>
<feature type="domain" description="Protein kinase" evidence="1">
    <location>
        <begin position="29"/>
        <end position="320"/>
    </location>
</feature>
<dbReference type="AlphaFoldDB" id="A0A2G2XK39"/>
<organism evidence="2 3">
    <name type="scientific">Capsicum baccatum</name>
    <name type="common">Peruvian pepper</name>
    <dbReference type="NCBI Taxonomy" id="33114"/>
    <lineage>
        <taxon>Eukaryota</taxon>
        <taxon>Viridiplantae</taxon>
        <taxon>Streptophyta</taxon>
        <taxon>Embryophyta</taxon>
        <taxon>Tracheophyta</taxon>
        <taxon>Spermatophyta</taxon>
        <taxon>Magnoliopsida</taxon>
        <taxon>eudicotyledons</taxon>
        <taxon>Gunneridae</taxon>
        <taxon>Pentapetalae</taxon>
        <taxon>asterids</taxon>
        <taxon>lamiids</taxon>
        <taxon>Solanales</taxon>
        <taxon>Solanaceae</taxon>
        <taxon>Solanoideae</taxon>
        <taxon>Capsiceae</taxon>
        <taxon>Capsicum</taxon>
    </lineage>
</organism>
<dbReference type="Gene3D" id="3.30.200.20">
    <property type="entry name" value="Phosphorylase Kinase, domain 1"/>
    <property type="match status" value="1"/>
</dbReference>
<dbReference type="InterPro" id="IPR011009">
    <property type="entry name" value="Kinase-like_dom_sf"/>
</dbReference>
<gene>
    <name evidence="2" type="ORF">CQW23_00221</name>
</gene>
<proteinExistence type="predicted"/>
<dbReference type="PANTHER" id="PTHR48010">
    <property type="entry name" value="OS05G0588300 PROTEIN"/>
    <property type="match status" value="1"/>
</dbReference>
<dbReference type="Proteomes" id="UP000224567">
    <property type="component" value="Unassembled WGS sequence"/>
</dbReference>
<sequence>MPWSPTDITGTELVFFGDHGGYGLEELLRSTAGVLGKGAFGTSYKSELQGKNAVAVKRLKVGCLPEEEFREKIGELGKAVHENLLPLRGYCWHQDEILLVYDYVRMGSLAFRLHGGHGFKPWKQPLAKMQGNEGMSKGSITWEVRSSIAYGVARAVEFLHSRGSNFCHGNIRSSNVFLTDSLSGVRLSEFSIARILSPNTKLELVAGYRAPEVTKAYEVSQKSDVYTFGVLLLELLTGKAPLDAFTKNKGVDLPKWIRSMFQEKPIIDVFDTMLPKHNQNTAEQLVQLLQLAVCCTFRYPNKRPSMAAVTKQIRDTCRFH</sequence>
<accession>A0A2G2XK39</accession>
<dbReference type="PANTHER" id="PTHR48010:SF57">
    <property type="entry name" value="PROTEIN KINASE DOMAIN-CONTAINING PROTEIN"/>
    <property type="match status" value="1"/>
</dbReference>
<protein>
    <recommendedName>
        <fullName evidence="1">Protein kinase domain-containing protein</fullName>
    </recommendedName>
</protein>